<dbReference type="eggNOG" id="COG4106">
    <property type="taxonomic scope" value="Bacteria"/>
</dbReference>
<dbReference type="HOGENOM" id="CLU_1007288_0_0_10"/>
<dbReference type="AlphaFoldDB" id="A3U8G6"/>
<sequence>MSAKKKILAVLVNYGDEQISYLVRVVNELNSFENYDTTIVVNSNIPLELPNVETVNVITLDNYQYLPLTCRKVIWDNKDNYDIFIYGENDHLFKEHHVDKHIEYSKLLPNDRITGLIQYEEDPQGNKYYPGYHADFEWDYNSVERHGNKVFAHFSNVHQATFIITKDELLRVGEVFNFNELVKVKRPNALVRLVNKIKKALNMPYFKVKEYSVKCKVNTDVYEYANMKKLICISEFEDNLIHHLPNLYIEGNLGRTKQRSEDDKMKAAVKKLLKTA</sequence>
<evidence type="ECO:0000313" key="1">
    <source>
        <dbReference type="EMBL" id="EAP88533.1"/>
    </source>
</evidence>
<protein>
    <submittedName>
        <fullName evidence="1">Uncharacterized protein</fullName>
    </submittedName>
</protein>
<dbReference type="KEGG" id="cat:CA2559_07220"/>
<keyword evidence="2" id="KW-1185">Reference proteome</keyword>
<accession>A3U8G6</accession>
<name>A3U8G6_CROAH</name>
<organism evidence="1 2">
    <name type="scientific">Croceibacter atlanticus (strain ATCC BAA-628 / JCM 21780 / CIP 108009 / IAM 15332 / KCTC 12090 / HTCC2559)</name>
    <dbReference type="NCBI Taxonomy" id="216432"/>
    <lineage>
        <taxon>Bacteria</taxon>
        <taxon>Pseudomonadati</taxon>
        <taxon>Bacteroidota</taxon>
        <taxon>Flavobacteriia</taxon>
        <taxon>Flavobacteriales</taxon>
        <taxon>Flavobacteriaceae</taxon>
        <taxon>Croceibacter</taxon>
    </lineage>
</organism>
<dbReference type="STRING" id="216432.CA2559_07220"/>
<dbReference type="OrthoDB" id="8253008at2"/>
<dbReference type="GeneID" id="89453217"/>
<gene>
    <name evidence="1" type="ordered locus">CA2559_07220</name>
</gene>
<reference evidence="1 2" key="1">
    <citation type="journal article" date="2010" name="J. Bacteriol.">
        <title>The complete genome sequence of Croceibacter atlanticus HTCC2559T.</title>
        <authorList>
            <person name="Oh H.M."/>
            <person name="Kang I."/>
            <person name="Ferriera S."/>
            <person name="Giovannoni S.J."/>
            <person name="Cho J.C."/>
        </authorList>
    </citation>
    <scope>NUCLEOTIDE SEQUENCE [LARGE SCALE GENOMIC DNA]</scope>
    <source>
        <strain evidence="2">ATCC BAA-628 / HTCC2559 / KCTC 12090</strain>
    </source>
</reference>
<dbReference type="Proteomes" id="UP000002297">
    <property type="component" value="Chromosome"/>
</dbReference>
<dbReference type="EMBL" id="CP002046">
    <property type="protein sequence ID" value="EAP88533.1"/>
    <property type="molecule type" value="Genomic_DNA"/>
</dbReference>
<dbReference type="RefSeq" id="WP_013187201.1">
    <property type="nucleotide sequence ID" value="NC_014230.1"/>
</dbReference>
<evidence type="ECO:0000313" key="2">
    <source>
        <dbReference type="Proteomes" id="UP000002297"/>
    </source>
</evidence>
<proteinExistence type="predicted"/>